<dbReference type="InterPro" id="IPR051170">
    <property type="entry name" value="Neural/epithelial_adhesion"/>
</dbReference>
<organism evidence="6">
    <name type="scientific">Schistosoma haematobium</name>
    <name type="common">Blood fluke</name>
    <dbReference type="NCBI Taxonomy" id="6185"/>
    <lineage>
        <taxon>Eukaryota</taxon>
        <taxon>Metazoa</taxon>
        <taxon>Spiralia</taxon>
        <taxon>Lophotrochozoa</taxon>
        <taxon>Platyhelminthes</taxon>
        <taxon>Trematoda</taxon>
        <taxon>Digenea</taxon>
        <taxon>Strigeidida</taxon>
        <taxon>Schistosomatoidea</taxon>
        <taxon>Schistosomatidae</taxon>
        <taxon>Schistosoma</taxon>
    </lineage>
</organism>
<dbReference type="CDD" id="cd00096">
    <property type="entry name" value="Ig"/>
    <property type="match status" value="1"/>
</dbReference>
<dbReference type="SMART" id="SM00408">
    <property type="entry name" value="IGc2"/>
    <property type="match status" value="2"/>
</dbReference>
<sequence>MDESGLWYFGIQRISNHLIAGLYQCIAINPFGKALSIPLKLEVANRNHVIDDDATNEHVNKELTKIEKRSILYHSSIQQIVLMNESLSIKCLPEKYGIKLKNHGMELYIPTVQMINHGSYRCSTINMDYMISTYDLHVIFNVTVESKPHFAEYPKNTILPENSSIVLHCSINEEITKPLATLNWLMNGEPIEKYLNGLRKIGRNNALYLYNLTVHDSAVYQCILHNIHGINIINAYIHIWNQPPAFINVIHGIQYMIEGQQLILPCETFGSPHAIIHWYHNNKQLNTIDHIMKDDYIIETNGNLHIFHAKLSHSGTYICKASNIFGISQSKGKLFIRKRTRIISGPLIEQTINTNTTYNTTYNNKRINMKYLIEGSKIHLTCKVETDPIHENQLTIIWKK</sequence>
<dbReference type="EMBL" id="KL250543">
    <property type="protein sequence ID" value="KGB33327.1"/>
    <property type="molecule type" value="Genomic_DNA"/>
</dbReference>
<dbReference type="AlphaFoldDB" id="A0A094ZHG8"/>
<dbReference type="SMART" id="SM00409">
    <property type="entry name" value="IG"/>
    <property type="match status" value="3"/>
</dbReference>
<dbReference type="InterPro" id="IPR003598">
    <property type="entry name" value="Ig_sub2"/>
</dbReference>
<evidence type="ECO:0000256" key="3">
    <source>
        <dbReference type="ARBA" id="ARBA00023157"/>
    </source>
</evidence>
<keyword evidence="2" id="KW-0677">Repeat</keyword>
<keyword evidence="3" id="KW-1015">Disulfide bond</keyword>
<accession>A0A094ZHG8</accession>
<keyword evidence="4" id="KW-0393">Immunoglobulin domain</keyword>
<dbReference type="InterPro" id="IPR013783">
    <property type="entry name" value="Ig-like_fold"/>
</dbReference>
<dbReference type="STRING" id="6185.A0A094ZHG8"/>
<feature type="domain" description="Ig-like" evidence="5">
    <location>
        <begin position="346"/>
        <end position="400"/>
    </location>
</feature>
<proteinExistence type="predicted"/>
<dbReference type="SUPFAM" id="SSF48726">
    <property type="entry name" value="Immunoglobulin"/>
    <property type="match status" value="2"/>
</dbReference>
<evidence type="ECO:0000256" key="4">
    <source>
        <dbReference type="ARBA" id="ARBA00023319"/>
    </source>
</evidence>
<dbReference type="PANTHER" id="PTHR12231:SF253">
    <property type="entry name" value="DPR-INTERACTING PROTEIN ETA, ISOFORM B-RELATED"/>
    <property type="match status" value="1"/>
</dbReference>
<evidence type="ECO:0000259" key="5">
    <source>
        <dbReference type="PROSITE" id="PS50835"/>
    </source>
</evidence>
<name>A0A094ZHG8_SCHHA</name>
<evidence type="ECO:0000256" key="1">
    <source>
        <dbReference type="ARBA" id="ARBA00022729"/>
    </source>
</evidence>
<protein>
    <submittedName>
        <fullName evidence="6">Neuronal cell adhesion molecule</fullName>
    </submittedName>
</protein>
<reference evidence="6" key="1">
    <citation type="journal article" date="2012" name="Nat. Genet.">
        <title>Whole-genome sequence of Schistosoma haematobium.</title>
        <authorList>
            <person name="Young N.D."/>
            <person name="Jex A.R."/>
            <person name="Li B."/>
            <person name="Liu S."/>
            <person name="Yang L."/>
            <person name="Xiong Z."/>
            <person name="Li Y."/>
            <person name="Cantacessi C."/>
            <person name="Hall R.S."/>
            <person name="Xu X."/>
            <person name="Chen F."/>
            <person name="Wu X."/>
            <person name="Zerlotini A."/>
            <person name="Oliveira G."/>
            <person name="Hofmann A."/>
            <person name="Zhang G."/>
            <person name="Fang X."/>
            <person name="Kang Y."/>
            <person name="Campbell B.E."/>
            <person name="Loukas A."/>
            <person name="Ranganathan S."/>
            <person name="Rollinson D."/>
            <person name="Rinaldi G."/>
            <person name="Brindley P.J."/>
            <person name="Yang H."/>
            <person name="Wang J."/>
            <person name="Wang J."/>
            <person name="Gasser R.B."/>
        </authorList>
    </citation>
    <scope>NUCLEOTIDE SEQUENCE [LARGE SCALE GENOMIC DNA]</scope>
</reference>
<feature type="domain" description="Ig-like" evidence="5">
    <location>
        <begin position="148"/>
        <end position="226"/>
    </location>
</feature>
<dbReference type="InterPro" id="IPR007110">
    <property type="entry name" value="Ig-like_dom"/>
</dbReference>
<evidence type="ECO:0000313" key="6">
    <source>
        <dbReference type="EMBL" id="KGB33327.1"/>
    </source>
</evidence>
<gene>
    <name evidence="6" type="ORF">MS3_01494</name>
</gene>
<evidence type="ECO:0000256" key="2">
    <source>
        <dbReference type="ARBA" id="ARBA00022737"/>
    </source>
</evidence>
<dbReference type="PROSITE" id="PS50835">
    <property type="entry name" value="IG_LIKE"/>
    <property type="match status" value="3"/>
</dbReference>
<dbReference type="GO" id="GO:0043005">
    <property type="term" value="C:neuron projection"/>
    <property type="evidence" value="ECO:0007669"/>
    <property type="project" value="TreeGrafter"/>
</dbReference>
<dbReference type="Pfam" id="PF13927">
    <property type="entry name" value="Ig_3"/>
    <property type="match status" value="2"/>
</dbReference>
<dbReference type="Gene3D" id="2.60.40.10">
    <property type="entry name" value="Immunoglobulins"/>
    <property type="match status" value="2"/>
</dbReference>
<dbReference type="PANTHER" id="PTHR12231">
    <property type="entry name" value="CTX-RELATED TYPE I TRANSMEMBRANE PROTEIN"/>
    <property type="match status" value="1"/>
</dbReference>
<keyword evidence="1" id="KW-0732">Signal</keyword>
<feature type="domain" description="Ig-like" evidence="5">
    <location>
        <begin position="244"/>
        <end position="323"/>
    </location>
</feature>
<dbReference type="InterPro" id="IPR003599">
    <property type="entry name" value="Ig_sub"/>
</dbReference>
<dbReference type="InterPro" id="IPR036179">
    <property type="entry name" value="Ig-like_dom_sf"/>
</dbReference>